<dbReference type="InterPro" id="IPR051807">
    <property type="entry name" value="Sec-metab_biosynth-assoc"/>
</dbReference>
<evidence type="ECO:0000256" key="1">
    <source>
        <dbReference type="ARBA" id="ARBA00007689"/>
    </source>
</evidence>
<evidence type="ECO:0000313" key="3">
    <source>
        <dbReference type="EMBL" id="WFL76384.1"/>
    </source>
</evidence>
<feature type="domain" description="YCII-related" evidence="2">
    <location>
        <begin position="4"/>
        <end position="88"/>
    </location>
</feature>
<dbReference type="Proteomes" id="UP001215827">
    <property type="component" value="Chromosome"/>
</dbReference>
<sequence length="103" mass="11132">MSRLFAFHCLDGENGAALRERHLSAHLAHVEVHIGDYAVAGPLKRDGNTVGSLLVIKADDEAEARAKFQADPYFAAGVWQSIRVSEFSAVAGDWVGGAAWKRP</sequence>
<dbReference type="SUPFAM" id="SSF54909">
    <property type="entry name" value="Dimeric alpha+beta barrel"/>
    <property type="match status" value="1"/>
</dbReference>
<accession>A0ABY8FWH5</accession>
<dbReference type="Pfam" id="PF03795">
    <property type="entry name" value="YCII"/>
    <property type="match status" value="1"/>
</dbReference>
<dbReference type="EMBL" id="CP121106">
    <property type="protein sequence ID" value="WFL76384.1"/>
    <property type="molecule type" value="Genomic_DNA"/>
</dbReference>
<reference evidence="3 4" key="1">
    <citation type="submission" date="2023-03" db="EMBL/GenBank/DDBJ databases">
        <title>Altererythrobacter sp. CAU 1644 isolated from sand.</title>
        <authorList>
            <person name="Kim W."/>
        </authorList>
    </citation>
    <scope>NUCLEOTIDE SEQUENCE [LARGE SCALE GENOMIC DNA]</scope>
    <source>
        <strain evidence="3 4">CAU 1644</strain>
    </source>
</reference>
<name>A0ABY8FWH5_9SPHN</name>
<evidence type="ECO:0000259" key="2">
    <source>
        <dbReference type="Pfam" id="PF03795"/>
    </source>
</evidence>
<dbReference type="Gene3D" id="3.30.70.1060">
    <property type="entry name" value="Dimeric alpha+beta barrel"/>
    <property type="match status" value="1"/>
</dbReference>
<protein>
    <submittedName>
        <fullName evidence="3">YciI family protein</fullName>
    </submittedName>
</protein>
<dbReference type="PANTHER" id="PTHR33606:SF3">
    <property type="entry name" value="PROTEIN YCII"/>
    <property type="match status" value="1"/>
</dbReference>
<evidence type="ECO:0000313" key="4">
    <source>
        <dbReference type="Proteomes" id="UP001215827"/>
    </source>
</evidence>
<keyword evidence="4" id="KW-1185">Reference proteome</keyword>
<dbReference type="RefSeq" id="WP_278015150.1">
    <property type="nucleotide sequence ID" value="NZ_CP121106.1"/>
</dbReference>
<comment type="similarity">
    <text evidence="1">Belongs to the YciI family.</text>
</comment>
<organism evidence="3 4">
    <name type="scientific">Altererythrobacter arenosus</name>
    <dbReference type="NCBI Taxonomy" id="3032592"/>
    <lineage>
        <taxon>Bacteria</taxon>
        <taxon>Pseudomonadati</taxon>
        <taxon>Pseudomonadota</taxon>
        <taxon>Alphaproteobacteria</taxon>
        <taxon>Sphingomonadales</taxon>
        <taxon>Erythrobacteraceae</taxon>
        <taxon>Altererythrobacter</taxon>
    </lineage>
</organism>
<dbReference type="PANTHER" id="PTHR33606">
    <property type="entry name" value="PROTEIN YCII"/>
    <property type="match status" value="1"/>
</dbReference>
<dbReference type="InterPro" id="IPR005545">
    <property type="entry name" value="YCII"/>
</dbReference>
<dbReference type="InterPro" id="IPR011008">
    <property type="entry name" value="Dimeric_a/b-barrel"/>
</dbReference>
<proteinExistence type="inferred from homology"/>
<gene>
    <name evidence="3" type="ORF">P7228_10280</name>
</gene>